<protein>
    <submittedName>
        <fullName evidence="2">Uncharacterized protein</fullName>
    </submittedName>
</protein>
<keyword evidence="1" id="KW-0472">Membrane</keyword>
<dbReference type="EMBL" id="GBXM01086003">
    <property type="protein sequence ID" value="JAH22574.1"/>
    <property type="molecule type" value="Transcribed_RNA"/>
</dbReference>
<sequence length="71" mass="8405">MYRYYKFDKTNTCVWFVALLYQHMQLVLVPYCVLASSSIQLLMSKGFFLFTMCTFQRLECSTHNSFGQINP</sequence>
<feature type="transmembrane region" description="Helical" evidence="1">
    <location>
        <begin position="20"/>
        <end position="42"/>
    </location>
</feature>
<keyword evidence="1" id="KW-1133">Transmembrane helix</keyword>
<organism evidence="2">
    <name type="scientific">Anguilla anguilla</name>
    <name type="common">European freshwater eel</name>
    <name type="synonym">Muraena anguilla</name>
    <dbReference type="NCBI Taxonomy" id="7936"/>
    <lineage>
        <taxon>Eukaryota</taxon>
        <taxon>Metazoa</taxon>
        <taxon>Chordata</taxon>
        <taxon>Craniata</taxon>
        <taxon>Vertebrata</taxon>
        <taxon>Euteleostomi</taxon>
        <taxon>Actinopterygii</taxon>
        <taxon>Neopterygii</taxon>
        <taxon>Teleostei</taxon>
        <taxon>Anguilliformes</taxon>
        <taxon>Anguillidae</taxon>
        <taxon>Anguilla</taxon>
    </lineage>
</organism>
<accession>A0A0E9R0D6</accession>
<name>A0A0E9R0D6_ANGAN</name>
<evidence type="ECO:0000256" key="1">
    <source>
        <dbReference type="SAM" id="Phobius"/>
    </source>
</evidence>
<keyword evidence="1" id="KW-0812">Transmembrane</keyword>
<reference evidence="2" key="1">
    <citation type="submission" date="2014-11" db="EMBL/GenBank/DDBJ databases">
        <authorList>
            <person name="Amaro Gonzalez C."/>
        </authorList>
    </citation>
    <scope>NUCLEOTIDE SEQUENCE</scope>
</reference>
<reference evidence="2" key="2">
    <citation type="journal article" date="2015" name="Fish Shellfish Immunol.">
        <title>Early steps in the European eel (Anguilla anguilla)-Vibrio vulnificus interaction in the gills: Role of the RtxA13 toxin.</title>
        <authorList>
            <person name="Callol A."/>
            <person name="Pajuelo D."/>
            <person name="Ebbesson L."/>
            <person name="Teles M."/>
            <person name="MacKenzie S."/>
            <person name="Amaro C."/>
        </authorList>
    </citation>
    <scope>NUCLEOTIDE SEQUENCE</scope>
</reference>
<evidence type="ECO:0000313" key="2">
    <source>
        <dbReference type="EMBL" id="JAH22574.1"/>
    </source>
</evidence>
<dbReference type="AlphaFoldDB" id="A0A0E9R0D6"/>
<proteinExistence type="predicted"/>